<sequence length="78" mass="9285">MSKISNKDLISKFKDYADIADASYAMLHWVNENEDDGWFDKFKERKLITFKFIKSIIGRIFNPLPFLINQPLLKFKKL</sequence>
<accession>A0A6G5QQB8</accession>
<dbReference type="Proteomes" id="UP000502377">
    <property type="component" value="Chromosome"/>
</dbReference>
<gene>
    <name evidence="1" type="ORF">CRECT_2183</name>
</gene>
<name>A0A6G5QQB8_CAMRE</name>
<evidence type="ECO:0000313" key="1">
    <source>
        <dbReference type="EMBL" id="QCD47784.1"/>
    </source>
</evidence>
<reference evidence="1 2" key="1">
    <citation type="submission" date="2016-07" db="EMBL/GenBank/DDBJ databases">
        <title>Comparative genomics of the Campylobacter concisus group.</title>
        <authorList>
            <person name="Miller W.G."/>
            <person name="Yee E."/>
            <person name="Chapman M.H."/>
            <person name="Huynh S."/>
            <person name="Bono J.L."/>
            <person name="On S.L.W."/>
            <person name="StLeger J."/>
            <person name="Foster G."/>
            <person name="Parker C.T."/>
        </authorList>
    </citation>
    <scope>NUCLEOTIDE SEQUENCE [LARGE SCALE GENOMIC DNA]</scope>
    <source>
        <strain evidence="1 2">ATCC 33238</strain>
    </source>
</reference>
<dbReference type="EMBL" id="CP012543">
    <property type="protein sequence ID" value="QCD47784.1"/>
    <property type="molecule type" value="Genomic_DNA"/>
</dbReference>
<dbReference type="KEGG" id="crx:CRECT_2183"/>
<dbReference type="AlphaFoldDB" id="A0A6G5QQB8"/>
<evidence type="ECO:0000313" key="2">
    <source>
        <dbReference type="Proteomes" id="UP000502377"/>
    </source>
</evidence>
<organism evidence="1 2">
    <name type="scientific">Campylobacter rectus</name>
    <name type="common">Wolinella recta</name>
    <dbReference type="NCBI Taxonomy" id="203"/>
    <lineage>
        <taxon>Bacteria</taxon>
        <taxon>Pseudomonadati</taxon>
        <taxon>Campylobacterota</taxon>
        <taxon>Epsilonproteobacteria</taxon>
        <taxon>Campylobacterales</taxon>
        <taxon>Campylobacteraceae</taxon>
        <taxon>Campylobacter</taxon>
    </lineage>
</organism>
<proteinExistence type="predicted"/>
<protein>
    <submittedName>
        <fullName evidence="1">Uncharacterized protein</fullName>
    </submittedName>
</protein>
<dbReference type="RefSeq" id="WP_171992746.1">
    <property type="nucleotide sequence ID" value="NZ_CP012543.1"/>
</dbReference>